<feature type="compositionally biased region" description="Basic residues" evidence="1">
    <location>
        <begin position="217"/>
        <end position="232"/>
    </location>
</feature>
<evidence type="ECO:0000256" key="1">
    <source>
        <dbReference type="SAM" id="MobiDB-lite"/>
    </source>
</evidence>
<feature type="region of interest" description="Disordered" evidence="1">
    <location>
        <begin position="553"/>
        <end position="645"/>
    </location>
</feature>
<keyword evidence="3" id="KW-1185">Reference proteome</keyword>
<feature type="region of interest" description="Disordered" evidence="1">
    <location>
        <begin position="159"/>
        <end position="250"/>
    </location>
</feature>
<feature type="compositionally biased region" description="Low complexity" evidence="1">
    <location>
        <begin position="610"/>
        <end position="621"/>
    </location>
</feature>
<feature type="compositionally biased region" description="Basic and acidic residues" evidence="1">
    <location>
        <begin position="235"/>
        <end position="250"/>
    </location>
</feature>
<dbReference type="Proteomes" id="UP001472866">
    <property type="component" value="Chromosome 05"/>
</dbReference>
<accession>A0AAX4P888</accession>
<feature type="compositionally biased region" description="Basic and acidic residues" evidence="1">
    <location>
        <begin position="177"/>
        <end position="191"/>
    </location>
</feature>
<evidence type="ECO:0000313" key="3">
    <source>
        <dbReference type="Proteomes" id="UP001472866"/>
    </source>
</evidence>
<feature type="region of interest" description="Disordered" evidence="1">
    <location>
        <begin position="273"/>
        <end position="302"/>
    </location>
</feature>
<feature type="compositionally biased region" description="Basic and acidic residues" evidence="1">
    <location>
        <begin position="578"/>
        <end position="600"/>
    </location>
</feature>
<feature type="compositionally biased region" description="Basic and acidic residues" evidence="1">
    <location>
        <begin position="451"/>
        <end position="470"/>
    </location>
</feature>
<gene>
    <name evidence="2" type="ORF">HKI87_05g37770</name>
</gene>
<sequence>MTKARVLPVTPDGKKYERRSYSDGERRRAGAEERERPTTSGFGTSLRERHTGFSPVRHQVRPSTAGPTSNRENLAVYLERMERILAEVQATHTDLVSRRNNRRGSRSGSNRSSPAKHEAPPPHQVATVPLDIEEILADASIEPESPAAASPGRRLRNVLDVKSSGSPAAVGPRPRALGRERIRSSVRQLERHSRRRREAGAQAPADPRPGTASKRTSALKKLRRVSARKRTTARQVDEARERAEADREPEGIVAVTSSTFCLPRGVMAASEAGIRRGSRAEGPGESVEGPPTSGDEGDGEQGARERILQCLGEMDDRLREALAANLRRALVRRRLNSKLGRGVVADIRHLVELIEGFGGNGSSPSGGLHNAKLELKMKTQFSRDLKLKKRELVRVLTTSRPLKPRVLRKPAVPVTPLKRVSKSLRIRNRPDTAPAAAPVGKPGAAAGRRVAWGEKENTSRAVERQKKEAGATRSSKLGVPEAAASSGGAGSGEEEGSPAEDRAAGGDLGSKGGDSLTAGQKMAFLKRKRGKVKMYKIPNYSHVKPLVDSRHLEEGQDDQEGYAFRLQARPSTAPVARTPREEGTPASRHSHDSPLDDLKEILGLSPGKEAASVRPRSAAGSRARRRRSGSNTNSSTHLSGTVTRLFSSSVQRAREAIARFEEPVDNGKGDGDGNGAALDASKVPNALQSLGLEVAGSPSRSLRDLAGNPQAMQRVSEACESMGDFVVPNQLSFVHFDLIQK</sequence>
<protein>
    <submittedName>
        <fullName evidence="2">Uncharacterized protein</fullName>
    </submittedName>
</protein>
<dbReference type="AlphaFoldDB" id="A0AAX4P888"/>
<feature type="compositionally biased region" description="Basic and acidic residues" evidence="1">
    <location>
        <begin position="12"/>
        <end position="37"/>
    </location>
</feature>
<evidence type="ECO:0000313" key="2">
    <source>
        <dbReference type="EMBL" id="WZN62241.1"/>
    </source>
</evidence>
<name>A0AAX4P888_9CHLO</name>
<proteinExistence type="predicted"/>
<feature type="compositionally biased region" description="Polar residues" evidence="1">
    <location>
        <begin position="61"/>
        <end position="71"/>
    </location>
</feature>
<feature type="region of interest" description="Disordered" evidence="1">
    <location>
        <begin position="1"/>
        <end position="71"/>
    </location>
</feature>
<feature type="region of interest" description="Disordered" evidence="1">
    <location>
        <begin position="418"/>
        <end position="531"/>
    </location>
</feature>
<organism evidence="2 3">
    <name type="scientific">Chloropicon roscoffensis</name>
    <dbReference type="NCBI Taxonomy" id="1461544"/>
    <lineage>
        <taxon>Eukaryota</taxon>
        <taxon>Viridiplantae</taxon>
        <taxon>Chlorophyta</taxon>
        <taxon>Chloropicophyceae</taxon>
        <taxon>Chloropicales</taxon>
        <taxon>Chloropicaceae</taxon>
        <taxon>Chloropicon</taxon>
    </lineage>
</organism>
<dbReference type="EMBL" id="CP151505">
    <property type="protein sequence ID" value="WZN62241.1"/>
    <property type="molecule type" value="Genomic_DNA"/>
</dbReference>
<feature type="compositionally biased region" description="Low complexity" evidence="1">
    <location>
        <begin position="433"/>
        <end position="450"/>
    </location>
</feature>
<feature type="region of interest" description="Disordered" evidence="1">
    <location>
        <begin position="92"/>
        <end position="127"/>
    </location>
</feature>
<reference evidence="2 3" key="1">
    <citation type="submission" date="2024-03" db="EMBL/GenBank/DDBJ databases">
        <title>Complete genome sequence of the green alga Chloropicon roscoffensis RCC1871.</title>
        <authorList>
            <person name="Lemieux C."/>
            <person name="Pombert J.-F."/>
            <person name="Otis C."/>
            <person name="Turmel M."/>
        </authorList>
    </citation>
    <scope>NUCLEOTIDE SEQUENCE [LARGE SCALE GENOMIC DNA]</scope>
    <source>
        <strain evidence="2 3">RCC1871</strain>
    </source>
</reference>